<dbReference type="SUPFAM" id="SSF53335">
    <property type="entry name" value="S-adenosyl-L-methionine-dependent methyltransferases"/>
    <property type="match status" value="1"/>
</dbReference>
<evidence type="ECO:0000259" key="3">
    <source>
        <dbReference type="Pfam" id="PF13649"/>
    </source>
</evidence>
<evidence type="ECO:0000256" key="1">
    <source>
        <dbReference type="ARBA" id="ARBA00022603"/>
    </source>
</evidence>
<organism evidence="4 5">
    <name type="scientific">Nocardia cyriacigeorgica</name>
    <dbReference type="NCBI Taxonomy" id="135487"/>
    <lineage>
        <taxon>Bacteria</taxon>
        <taxon>Bacillati</taxon>
        <taxon>Actinomycetota</taxon>
        <taxon>Actinomycetes</taxon>
        <taxon>Mycobacteriales</taxon>
        <taxon>Nocardiaceae</taxon>
        <taxon>Nocardia</taxon>
    </lineage>
</organism>
<keyword evidence="1 4" id="KW-0489">Methyltransferase</keyword>
<keyword evidence="2 4" id="KW-0808">Transferase</keyword>
<dbReference type="PANTHER" id="PTHR43861:SF1">
    <property type="entry name" value="TRANS-ACONITATE 2-METHYLTRANSFERASE"/>
    <property type="match status" value="1"/>
</dbReference>
<reference evidence="4 5" key="1">
    <citation type="submission" date="2019-05" db="EMBL/GenBank/DDBJ databases">
        <title>Genomes sequences of two Nocardia cyriacigeorgica environmental isolates, type strains Nocardia asteroides ATCC 19247 and Nocardia cyriacigeorgica DSM 44484.</title>
        <authorList>
            <person name="Vautrin F."/>
            <person name="Bergeron E."/>
            <person name="Dubost A."/>
            <person name="Abrouk D."/>
            <person name="Rodriguez Nava V."/>
            <person name="Pujic P."/>
        </authorList>
    </citation>
    <scope>NUCLEOTIDE SEQUENCE [LARGE SCALE GENOMIC DNA]</scope>
    <source>
        <strain evidence="4 5">EML 446</strain>
    </source>
</reference>
<gene>
    <name evidence="4" type="ORF">FEK34_27495</name>
</gene>
<feature type="domain" description="Methyltransferase" evidence="3">
    <location>
        <begin position="42"/>
        <end position="137"/>
    </location>
</feature>
<dbReference type="InterPro" id="IPR041698">
    <property type="entry name" value="Methyltransf_25"/>
</dbReference>
<dbReference type="Pfam" id="PF13649">
    <property type="entry name" value="Methyltransf_25"/>
    <property type="match status" value="1"/>
</dbReference>
<comment type="caution">
    <text evidence="4">The sequence shown here is derived from an EMBL/GenBank/DDBJ whole genome shotgun (WGS) entry which is preliminary data.</text>
</comment>
<evidence type="ECO:0000313" key="4">
    <source>
        <dbReference type="EMBL" id="TLF73282.1"/>
    </source>
</evidence>
<name>A0A5R8NC62_9NOCA</name>
<dbReference type="InterPro" id="IPR029063">
    <property type="entry name" value="SAM-dependent_MTases_sf"/>
</dbReference>
<proteinExistence type="predicted"/>
<dbReference type="GO" id="GO:0008168">
    <property type="term" value="F:methyltransferase activity"/>
    <property type="evidence" value="ECO:0007669"/>
    <property type="project" value="UniProtKB-KW"/>
</dbReference>
<dbReference type="PANTHER" id="PTHR43861">
    <property type="entry name" value="TRANS-ACONITATE 2-METHYLTRANSFERASE-RELATED"/>
    <property type="match status" value="1"/>
</dbReference>
<sequence length="265" mass="29004">MSLGGLDGAGWRGEEYSAAAEHHRAVDEWFLLRHPPRAWDTVVDLGCGTGEFTAKLGLLVPDGLVIGVDQDPSMLATARRRAGANLEFVTASATDFDRLIPPGTVDLVVSRAMLHWLPMSAYPQVFAAVHRVLRPDGWYHSESAAAGNAARVIRLIARIARANDLRPPEPFPEPEPVAHLLTDAGFDIPDDGVRTVIQHRPFTRDELAAMLRTTAAISLTRQAPEAAHARLADELAYAVDELRTPDGSYDQTFVRLEILVRKPVP</sequence>
<dbReference type="GO" id="GO:0032259">
    <property type="term" value="P:methylation"/>
    <property type="evidence" value="ECO:0007669"/>
    <property type="project" value="UniProtKB-KW"/>
</dbReference>
<accession>A0A5R8NC62</accession>
<dbReference type="Gene3D" id="3.40.50.150">
    <property type="entry name" value="Vaccinia Virus protein VP39"/>
    <property type="match status" value="1"/>
</dbReference>
<dbReference type="RefSeq" id="WP_138452547.1">
    <property type="nucleotide sequence ID" value="NZ_VBUT01000013.1"/>
</dbReference>
<evidence type="ECO:0000313" key="5">
    <source>
        <dbReference type="Proteomes" id="UP000306378"/>
    </source>
</evidence>
<evidence type="ECO:0000256" key="2">
    <source>
        <dbReference type="ARBA" id="ARBA00022679"/>
    </source>
</evidence>
<protein>
    <submittedName>
        <fullName evidence="4">Methyltransferase domain-containing protein</fullName>
    </submittedName>
</protein>
<dbReference type="CDD" id="cd02440">
    <property type="entry name" value="AdoMet_MTases"/>
    <property type="match status" value="1"/>
</dbReference>
<dbReference type="EMBL" id="VBUT01000013">
    <property type="protein sequence ID" value="TLF73282.1"/>
    <property type="molecule type" value="Genomic_DNA"/>
</dbReference>
<dbReference type="Proteomes" id="UP000306378">
    <property type="component" value="Unassembled WGS sequence"/>
</dbReference>
<dbReference type="AlphaFoldDB" id="A0A5R8NC62"/>